<reference evidence="1 2" key="1">
    <citation type="submission" date="2020-05" db="EMBL/GenBank/DDBJ databases">
        <title>Sulfurimonas marisnigri, sp. nov., and Sulfurimonas baltica, sp. nov., manganese oxide reducing chemolithoautotrophs of the class Epsilonproteobacteria isolated from the pelagic redoxclines of the Black and Baltic Seas and emended description of the genus Sulfurimonas.</title>
        <authorList>
            <person name="Henkel J.V."/>
            <person name="Laudan C."/>
            <person name="Werner J."/>
            <person name="Neu T."/>
            <person name="Plewe S."/>
            <person name="Sproer C."/>
            <person name="Bunk B."/>
            <person name="Schulz-Vogt H.N."/>
        </authorList>
    </citation>
    <scope>NUCLEOTIDE SEQUENCE [LARGE SCALE GENOMIC DNA]</scope>
    <source>
        <strain evidence="1 2">SoZ1</strain>
    </source>
</reference>
<evidence type="ECO:0000313" key="1">
    <source>
        <dbReference type="EMBL" id="QOY53606.1"/>
    </source>
</evidence>
<dbReference type="RefSeq" id="WP_194365441.1">
    <property type="nucleotide sequence ID" value="NZ_CP054493.1"/>
</dbReference>
<gene>
    <name evidence="1" type="ORF">HUE87_06680</name>
</gene>
<name>A0A7S7RPH8_9BACT</name>
<keyword evidence="2" id="KW-1185">Reference proteome</keyword>
<dbReference type="AlphaFoldDB" id="A0A7S7RPH8"/>
<accession>A0A7S7RPH8</accession>
<evidence type="ECO:0000313" key="2">
    <source>
        <dbReference type="Proteomes" id="UP000593836"/>
    </source>
</evidence>
<dbReference type="KEGG" id="smas:HUE87_06680"/>
<dbReference type="Proteomes" id="UP000593836">
    <property type="component" value="Chromosome"/>
</dbReference>
<dbReference type="EMBL" id="CP054493">
    <property type="protein sequence ID" value="QOY53606.1"/>
    <property type="molecule type" value="Genomic_DNA"/>
</dbReference>
<organism evidence="1 2">
    <name type="scientific">Candidatus Sulfurimonas marisnigri</name>
    <dbReference type="NCBI Taxonomy" id="2740405"/>
    <lineage>
        <taxon>Bacteria</taxon>
        <taxon>Pseudomonadati</taxon>
        <taxon>Campylobacterota</taxon>
        <taxon>Epsilonproteobacteria</taxon>
        <taxon>Campylobacterales</taxon>
        <taxon>Sulfurimonadaceae</taxon>
        <taxon>Sulfurimonas</taxon>
    </lineage>
</organism>
<protein>
    <submittedName>
        <fullName evidence="1">Glucosaminidase domain-containing protein</fullName>
    </submittedName>
</protein>
<sequence>MLLNKLPIILIAISIGFTSLLSSQYSFRKYPHVKNFYYDICVDVIEIGVKNNIPPAAIMAIAGLESGYGRGYVAQITGNILSLGAFKGDKELPRLYLPYSKSNKVVIFDKKIIKKHQTGDLFWQTRPKNLKRDYRPVPHAGTVKNLELLKYDKNLKRIANRACINDFATRWIVSKSKVKVFRDAKLWLNRQVSLYGVGILFEIGTNEHFIDMIGGHPHSFNYRDGWPKKTKLIMKKVGLIELARAVHIDNMDFNKAWSNK</sequence>
<proteinExistence type="predicted"/>